<dbReference type="PANTHER" id="PTHR33336:SF3">
    <property type="entry name" value="ABM DOMAIN-CONTAINING PROTEIN"/>
    <property type="match status" value="1"/>
</dbReference>
<dbReference type="SUPFAM" id="SSF54909">
    <property type="entry name" value="Dimeric alpha+beta barrel"/>
    <property type="match status" value="1"/>
</dbReference>
<dbReference type="eggNOG" id="COG1359">
    <property type="taxonomic scope" value="Bacteria"/>
</dbReference>
<reference evidence="2 3" key="1">
    <citation type="journal article" date="2013" name="PLoS ONE">
        <title>Poles Apart: Arctic and Antarctic Octadecabacter strains Share High Genome Plasticity and a New Type of Xanthorhodopsin.</title>
        <authorList>
            <person name="Vollmers J."/>
            <person name="Voget S."/>
            <person name="Dietrich S."/>
            <person name="Gollnow K."/>
            <person name="Smits M."/>
            <person name="Meyer K."/>
            <person name="Brinkhoff T."/>
            <person name="Simon M."/>
            <person name="Daniel R."/>
        </authorList>
    </citation>
    <scope>NUCLEOTIDE SEQUENCE [LARGE SCALE GENOMIC DNA]</scope>
    <source>
        <strain evidence="2 3">238</strain>
    </source>
</reference>
<dbReference type="EMBL" id="CP003742">
    <property type="protein sequence ID" value="AGI72373.1"/>
    <property type="molecule type" value="Genomic_DNA"/>
</dbReference>
<evidence type="ECO:0000313" key="2">
    <source>
        <dbReference type="EMBL" id="AGI72373.1"/>
    </source>
</evidence>
<dbReference type="Proteomes" id="UP000004688">
    <property type="component" value="Chromosome"/>
</dbReference>
<dbReference type="AlphaFoldDB" id="M9RKR7"/>
<dbReference type="KEGG" id="oar:OA238_c22990"/>
<dbReference type="HOGENOM" id="CLU_131496_11_1_5"/>
<dbReference type="PROSITE" id="PS51725">
    <property type="entry name" value="ABM"/>
    <property type="match status" value="1"/>
</dbReference>
<dbReference type="InterPro" id="IPR011008">
    <property type="entry name" value="Dimeric_a/b-barrel"/>
</dbReference>
<dbReference type="STRING" id="391616.OA238_c22990"/>
<sequence>MTLTIVAHITAVAGKADFLRSQLEALIAPTRAEAGCLQYDLHVDTTDPHVFLFFENWETRDLWQDHMNANHIKQFSAATQGAIAAVVLNEMTQVG</sequence>
<evidence type="ECO:0000313" key="3">
    <source>
        <dbReference type="Proteomes" id="UP000004688"/>
    </source>
</evidence>
<evidence type="ECO:0000259" key="1">
    <source>
        <dbReference type="PROSITE" id="PS51725"/>
    </source>
</evidence>
<keyword evidence="3" id="KW-1185">Reference proteome</keyword>
<proteinExistence type="predicted"/>
<organism evidence="2 3">
    <name type="scientific">Octadecabacter arcticus 238</name>
    <dbReference type="NCBI Taxonomy" id="391616"/>
    <lineage>
        <taxon>Bacteria</taxon>
        <taxon>Pseudomonadati</taxon>
        <taxon>Pseudomonadota</taxon>
        <taxon>Alphaproteobacteria</taxon>
        <taxon>Rhodobacterales</taxon>
        <taxon>Roseobacteraceae</taxon>
        <taxon>Octadecabacter</taxon>
    </lineage>
</organism>
<dbReference type="Gene3D" id="3.30.70.100">
    <property type="match status" value="1"/>
</dbReference>
<dbReference type="InterPro" id="IPR007138">
    <property type="entry name" value="ABM_dom"/>
</dbReference>
<dbReference type="RefSeq" id="WP_015495468.1">
    <property type="nucleotide sequence ID" value="NC_020908.1"/>
</dbReference>
<dbReference type="Pfam" id="PF03992">
    <property type="entry name" value="ABM"/>
    <property type="match status" value="1"/>
</dbReference>
<keyword evidence="2" id="KW-0560">Oxidoreductase</keyword>
<feature type="domain" description="ABM" evidence="1">
    <location>
        <begin position="3"/>
        <end position="91"/>
    </location>
</feature>
<dbReference type="InterPro" id="IPR050744">
    <property type="entry name" value="AI-2_Isomerase_LsrG"/>
</dbReference>
<dbReference type="PANTHER" id="PTHR33336">
    <property type="entry name" value="QUINOL MONOOXYGENASE YGIN-RELATED"/>
    <property type="match status" value="1"/>
</dbReference>
<keyword evidence="2" id="KW-0503">Monooxygenase</keyword>
<gene>
    <name evidence="2" type="ORF">OA238_c22990</name>
</gene>
<dbReference type="GO" id="GO:0004497">
    <property type="term" value="F:monooxygenase activity"/>
    <property type="evidence" value="ECO:0007669"/>
    <property type="project" value="UniProtKB-KW"/>
</dbReference>
<accession>M9RKR7</accession>
<protein>
    <submittedName>
        <fullName evidence="2">Antibiotic biosynthesis monooxygenase-like protein</fullName>
    </submittedName>
</protein>
<name>M9RKR7_9RHOB</name>
<dbReference type="OrthoDB" id="287932at2"/>